<feature type="chain" id="PRO_5046479756" evidence="1">
    <location>
        <begin position="22"/>
        <end position="156"/>
    </location>
</feature>
<keyword evidence="3" id="KW-1185">Reference proteome</keyword>
<evidence type="ECO:0000256" key="1">
    <source>
        <dbReference type="SAM" id="SignalP"/>
    </source>
</evidence>
<keyword evidence="1" id="KW-0732">Signal</keyword>
<dbReference type="RefSeq" id="WP_147912217.1">
    <property type="nucleotide sequence ID" value="NZ_JBHUEJ010000036.1"/>
</dbReference>
<accession>A0ABW4KX86</accession>
<name>A0ABW4KX86_9BURK</name>
<protein>
    <submittedName>
        <fullName evidence="2">DUF6152 family protein</fullName>
    </submittedName>
</protein>
<dbReference type="InterPro" id="IPR046150">
    <property type="entry name" value="DUF6152"/>
</dbReference>
<comment type="caution">
    <text evidence="2">The sequence shown here is derived from an EMBL/GenBank/DDBJ whole genome shotgun (WGS) entry which is preliminary data.</text>
</comment>
<dbReference type="Pfam" id="PF19649">
    <property type="entry name" value="DUF6152"/>
    <property type="match status" value="1"/>
</dbReference>
<proteinExistence type="predicted"/>
<dbReference type="EMBL" id="JBHUEJ010000036">
    <property type="protein sequence ID" value="MFD1712204.1"/>
    <property type="molecule type" value="Genomic_DNA"/>
</dbReference>
<gene>
    <name evidence="2" type="ORF">ACFSF0_16470</name>
</gene>
<dbReference type="Proteomes" id="UP001597304">
    <property type="component" value="Unassembled WGS sequence"/>
</dbReference>
<reference evidence="3" key="1">
    <citation type="journal article" date="2019" name="Int. J. Syst. Evol. Microbiol.">
        <title>The Global Catalogue of Microorganisms (GCM) 10K type strain sequencing project: providing services to taxonomists for standard genome sequencing and annotation.</title>
        <authorList>
            <consortium name="The Broad Institute Genomics Platform"/>
            <consortium name="The Broad Institute Genome Sequencing Center for Infectious Disease"/>
            <person name="Wu L."/>
            <person name="Ma J."/>
        </authorList>
    </citation>
    <scope>NUCLEOTIDE SEQUENCE [LARGE SCALE GENOMIC DNA]</scope>
    <source>
        <strain evidence="3">LMG 29247</strain>
    </source>
</reference>
<organism evidence="2 3">
    <name type="scientific">Ottowia flava</name>
    <dbReference type="NCBI Taxonomy" id="2675430"/>
    <lineage>
        <taxon>Bacteria</taxon>
        <taxon>Pseudomonadati</taxon>
        <taxon>Pseudomonadota</taxon>
        <taxon>Betaproteobacteria</taxon>
        <taxon>Burkholderiales</taxon>
        <taxon>Comamonadaceae</taxon>
        <taxon>Ottowia</taxon>
    </lineage>
</organism>
<evidence type="ECO:0000313" key="2">
    <source>
        <dbReference type="EMBL" id="MFD1712204.1"/>
    </source>
</evidence>
<sequence length="156" mass="17447">MPITRRALLLVAASAPLAARAHHGWSSFDQDRPIYLEGTARNVKWRNPHAEFMLEVTAGLKLPADLPNRTLPAQTSAVDGKAILARATLPRRTETRWEIELAPLQRLNAWQVPEIKEGQHLGLLGFTFKEDKGEPVLRAEYLFLNGKVYGMRSSPA</sequence>
<feature type="signal peptide" evidence="1">
    <location>
        <begin position="1"/>
        <end position="21"/>
    </location>
</feature>
<evidence type="ECO:0000313" key="3">
    <source>
        <dbReference type="Proteomes" id="UP001597304"/>
    </source>
</evidence>